<accession>A0A177AUA2</accession>
<gene>
    <name evidence="6" type="ORF">A3Q56_07300</name>
</gene>
<reference evidence="6 7" key="1">
    <citation type="submission" date="2016-04" db="EMBL/GenBank/DDBJ databases">
        <title>The genome of Intoshia linei affirms orthonectids as highly simplified spiralians.</title>
        <authorList>
            <person name="Mikhailov K.V."/>
            <person name="Slusarev G.S."/>
            <person name="Nikitin M.A."/>
            <person name="Logacheva M.D."/>
            <person name="Penin A."/>
            <person name="Aleoshin V."/>
            <person name="Panchin Y.V."/>
        </authorList>
    </citation>
    <scope>NUCLEOTIDE SEQUENCE [LARGE SCALE GENOMIC DNA]</scope>
    <source>
        <strain evidence="6">Intl2013</strain>
        <tissue evidence="6">Whole animal</tissue>
    </source>
</reference>
<dbReference type="Gene3D" id="1.20.1200.10">
    <property type="entry name" value="Cobalamin adenosyltransferase-like"/>
    <property type="match status" value="1"/>
</dbReference>
<evidence type="ECO:0000259" key="5">
    <source>
        <dbReference type="Pfam" id="PF01923"/>
    </source>
</evidence>
<dbReference type="AlphaFoldDB" id="A0A177AUA2"/>
<dbReference type="Pfam" id="PF01923">
    <property type="entry name" value="Cob_adeno_trans"/>
    <property type="match status" value="1"/>
</dbReference>
<evidence type="ECO:0000256" key="2">
    <source>
        <dbReference type="ARBA" id="ARBA00022741"/>
    </source>
</evidence>
<name>A0A177AUA2_9BILA</name>
<comment type="caution">
    <text evidence="6">The sequence shown here is derived from an EMBL/GenBank/DDBJ whole genome shotgun (WGS) entry which is preliminary data.</text>
</comment>
<evidence type="ECO:0000256" key="1">
    <source>
        <dbReference type="ARBA" id="ARBA00022679"/>
    </source>
</evidence>
<keyword evidence="1 4" id="KW-0808">Transferase</keyword>
<dbReference type="PANTHER" id="PTHR12213:SF0">
    <property type="entry name" value="CORRINOID ADENOSYLTRANSFERASE MMAB"/>
    <property type="match status" value="1"/>
</dbReference>
<feature type="domain" description="Cobalamin adenosyltransferase-like" evidence="5">
    <location>
        <begin position="7"/>
        <end position="143"/>
    </location>
</feature>
<proteinExistence type="inferred from homology"/>
<dbReference type="EMBL" id="LWCA01001517">
    <property type="protein sequence ID" value="OAF64963.1"/>
    <property type="molecule type" value="Genomic_DNA"/>
</dbReference>
<protein>
    <submittedName>
        <fullName evidence="6">Cob(I)alamin adenosyltransferase</fullName>
    </submittedName>
</protein>
<dbReference type="SUPFAM" id="SSF89028">
    <property type="entry name" value="Cobalamin adenosyltransferase-like"/>
    <property type="match status" value="1"/>
</dbReference>
<evidence type="ECO:0000313" key="7">
    <source>
        <dbReference type="Proteomes" id="UP000078046"/>
    </source>
</evidence>
<organism evidence="6 7">
    <name type="scientific">Intoshia linei</name>
    <dbReference type="NCBI Taxonomy" id="1819745"/>
    <lineage>
        <taxon>Eukaryota</taxon>
        <taxon>Metazoa</taxon>
        <taxon>Spiralia</taxon>
        <taxon>Lophotrochozoa</taxon>
        <taxon>Mesozoa</taxon>
        <taxon>Orthonectida</taxon>
        <taxon>Rhopaluridae</taxon>
        <taxon>Intoshia</taxon>
    </lineage>
</organism>
<dbReference type="GO" id="GO:0008817">
    <property type="term" value="F:corrinoid adenosyltransferase activity"/>
    <property type="evidence" value="ECO:0007669"/>
    <property type="project" value="TreeGrafter"/>
</dbReference>
<dbReference type="InterPro" id="IPR029499">
    <property type="entry name" value="PduO-typ"/>
</dbReference>
<evidence type="ECO:0000256" key="4">
    <source>
        <dbReference type="RuleBase" id="RU366026"/>
    </source>
</evidence>
<dbReference type="OrthoDB" id="549173at2759"/>
<dbReference type="Proteomes" id="UP000078046">
    <property type="component" value="Unassembled WGS sequence"/>
</dbReference>
<keyword evidence="3 4" id="KW-0067">ATP-binding</keyword>
<keyword evidence="2 4" id="KW-0547">Nucleotide-binding</keyword>
<dbReference type="GO" id="GO:0005524">
    <property type="term" value="F:ATP binding"/>
    <property type="evidence" value="ECO:0007669"/>
    <property type="project" value="UniProtKB-UniRule"/>
</dbReference>
<dbReference type="PANTHER" id="PTHR12213">
    <property type="entry name" value="CORRINOID ADENOSYLTRANSFERASE"/>
    <property type="match status" value="1"/>
</dbReference>
<dbReference type="NCBIfam" id="TIGR00636">
    <property type="entry name" value="PduO_Nterm"/>
    <property type="match status" value="1"/>
</dbReference>
<dbReference type="InterPro" id="IPR036451">
    <property type="entry name" value="CblAdoTrfase-like_sf"/>
</dbReference>
<sequence>MPNDYIAIAAQEHSLTEKNNLHNDLITIQSRLQDINSHIAFPRKTIIINDQLKEMFEKTKFNPNNIDILEQKIDTYMNHLPPLHNFVLPGGGHCAASLHICRSVCRRVEREMVNFYLNMDVDKSVFRYVNRLSDYFFAAARYATHKNKRIDVIYKPDKNWN</sequence>
<dbReference type="InterPro" id="IPR016030">
    <property type="entry name" value="CblAdoTrfase-like"/>
</dbReference>
<keyword evidence="7" id="KW-1185">Reference proteome</keyword>
<evidence type="ECO:0000256" key="3">
    <source>
        <dbReference type="ARBA" id="ARBA00022840"/>
    </source>
</evidence>
<comment type="similarity">
    <text evidence="4">Belongs to the Cob(I)alamin adenosyltransferase family.</text>
</comment>
<evidence type="ECO:0000313" key="6">
    <source>
        <dbReference type="EMBL" id="OAF64963.1"/>
    </source>
</evidence>